<dbReference type="Proteomes" id="UP001356095">
    <property type="component" value="Unassembled WGS sequence"/>
</dbReference>
<sequence>MIGLKQGDKSESVAYLQELLERAGHTPGKIDGDYGSKTVAAVLACRKAQGSTANSGTPITGSAGAQIMTAFVKKVA</sequence>
<proteinExistence type="predicted"/>
<gene>
    <name evidence="2" type="ORF">Q8791_18585</name>
</gene>
<name>A0ABU7KAG7_9ACTN</name>
<organism evidence="2 3">
    <name type="scientific">Nocardiopsis codii</name>
    <dbReference type="NCBI Taxonomy" id="3065942"/>
    <lineage>
        <taxon>Bacteria</taxon>
        <taxon>Bacillati</taxon>
        <taxon>Actinomycetota</taxon>
        <taxon>Actinomycetes</taxon>
        <taxon>Streptosporangiales</taxon>
        <taxon>Nocardiopsidaceae</taxon>
        <taxon>Nocardiopsis</taxon>
    </lineage>
</organism>
<dbReference type="RefSeq" id="WP_330093002.1">
    <property type="nucleotide sequence ID" value="NZ_JAUZMY010000018.1"/>
</dbReference>
<dbReference type="InterPro" id="IPR036366">
    <property type="entry name" value="PGBDSf"/>
</dbReference>
<dbReference type="SUPFAM" id="SSF47090">
    <property type="entry name" value="PGBD-like"/>
    <property type="match status" value="1"/>
</dbReference>
<comment type="caution">
    <text evidence="2">The sequence shown here is derived from an EMBL/GenBank/DDBJ whole genome shotgun (WGS) entry which is preliminary data.</text>
</comment>
<dbReference type="InterPro" id="IPR002477">
    <property type="entry name" value="Peptidoglycan-bd-like"/>
</dbReference>
<dbReference type="Pfam" id="PF01471">
    <property type="entry name" value="PG_binding_1"/>
    <property type="match status" value="1"/>
</dbReference>
<evidence type="ECO:0000313" key="2">
    <source>
        <dbReference type="EMBL" id="MEE2039226.1"/>
    </source>
</evidence>
<keyword evidence="3" id="KW-1185">Reference proteome</keyword>
<dbReference type="Gene3D" id="1.10.101.10">
    <property type="entry name" value="PGBD-like superfamily/PGBD"/>
    <property type="match status" value="1"/>
</dbReference>
<dbReference type="InterPro" id="IPR036365">
    <property type="entry name" value="PGBD-like_sf"/>
</dbReference>
<evidence type="ECO:0000313" key="3">
    <source>
        <dbReference type="Proteomes" id="UP001356095"/>
    </source>
</evidence>
<feature type="domain" description="Peptidoglycan binding-like" evidence="1">
    <location>
        <begin position="10"/>
        <end position="50"/>
    </location>
</feature>
<protein>
    <submittedName>
        <fullName evidence="2">Peptidoglycan-binding domain-containing protein</fullName>
    </submittedName>
</protein>
<dbReference type="EMBL" id="JAUZMY010000018">
    <property type="protein sequence ID" value="MEE2039226.1"/>
    <property type="molecule type" value="Genomic_DNA"/>
</dbReference>
<accession>A0ABU7KAG7</accession>
<evidence type="ECO:0000259" key="1">
    <source>
        <dbReference type="Pfam" id="PF01471"/>
    </source>
</evidence>
<reference evidence="2 3" key="1">
    <citation type="submission" date="2023-08" db="EMBL/GenBank/DDBJ databases">
        <authorList>
            <person name="Girao M."/>
            <person name="Carvalho M.F."/>
        </authorList>
    </citation>
    <scope>NUCLEOTIDE SEQUENCE [LARGE SCALE GENOMIC DNA]</scope>
    <source>
        <strain evidence="2 3">CT-R113</strain>
    </source>
</reference>